<dbReference type="RefSeq" id="WP_162446765.1">
    <property type="nucleotide sequence ID" value="NZ_CP048222.1"/>
</dbReference>
<keyword evidence="2" id="KW-1185">Reference proteome</keyword>
<evidence type="ECO:0000313" key="2">
    <source>
        <dbReference type="Proteomes" id="UP000480178"/>
    </source>
</evidence>
<dbReference type="KEGG" id="rhoz:GXP67_31185"/>
<gene>
    <name evidence="1" type="ORF">GXP67_31185</name>
</gene>
<protein>
    <submittedName>
        <fullName evidence="1">Uncharacterized protein</fullName>
    </submittedName>
</protein>
<evidence type="ECO:0000313" key="1">
    <source>
        <dbReference type="EMBL" id="QHT70797.1"/>
    </source>
</evidence>
<name>A0A6C0GS84_9BACT</name>
<reference evidence="1 2" key="1">
    <citation type="submission" date="2020-01" db="EMBL/GenBank/DDBJ databases">
        <authorList>
            <person name="Kim M.K."/>
        </authorList>
    </citation>
    <scope>NUCLEOTIDE SEQUENCE [LARGE SCALE GENOMIC DNA]</scope>
    <source>
        <strain evidence="1 2">172606-1</strain>
    </source>
</reference>
<dbReference type="EMBL" id="CP048222">
    <property type="protein sequence ID" value="QHT70797.1"/>
    <property type="molecule type" value="Genomic_DNA"/>
</dbReference>
<sequence>MNIRIISQTEELFKEVEDIKVEGYGIEKIENVKMIVEQAMEKTNTTVFLAAGDPYEQKELESGLDTLLSGFEQIKHPHLF</sequence>
<organism evidence="1 2">
    <name type="scientific">Rhodocytophaga rosea</name>
    <dbReference type="NCBI Taxonomy" id="2704465"/>
    <lineage>
        <taxon>Bacteria</taxon>
        <taxon>Pseudomonadati</taxon>
        <taxon>Bacteroidota</taxon>
        <taxon>Cytophagia</taxon>
        <taxon>Cytophagales</taxon>
        <taxon>Rhodocytophagaceae</taxon>
        <taxon>Rhodocytophaga</taxon>
    </lineage>
</organism>
<accession>A0A6C0GS84</accession>
<dbReference type="Proteomes" id="UP000480178">
    <property type="component" value="Chromosome"/>
</dbReference>
<dbReference type="AlphaFoldDB" id="A0A6C0GS84"/>
<proteinExistence type="predicted"/>